<accession>A0A0P0XBG2</accession>
<dbReference type="EMBL" id="AP008214">
    <property type="protein sequence ID" value="BAF22846.1"/>
    <property type="molecule type" value="Genomic_DNA"/>
</dbReference>
<name>A0A0P0XBG2_ORYSJ</name>
<keyword evidence="1" id="KW-0472">Membrane</keyword>
<keyword evidence="1" id="KW-0812">Transmembrane</keyword>
<evidence type="ECO:0000256" key="1">
    <source>
        <dbReference type="SAM" id="Phobius"/>
    </source>
</evidence>
<reference evidence="2 3" key="1">
    <citation type="journal article" date="2005" name="Nature">
        <title>The map-based sequence of the rice genome.</title>
        <authorList>
            <consortium name="International rice genome sequencing project (IRGSP)"/>
            <person name="Matsumoto T."/>
            <person name="Wu J."/>
            <person name="Kanamori H."/>
            <person name="Katayose Y."/>
            <person name="Fujisawa M."/>
            <person name="Namiki N."/>
            <person name="Mizuno H."/>
            <person name="Yamamoto K."/>
            <person name="Antonio B.A."/>
            <person name="Baba T."/>
            <person name="Sakata K."/>
            <person name="Nagamura Y."/>
            <person name="Aoki H."/>
            <person name="Arikawa K."/>
            <person name="Arita K."/>
            <person name="Bito T."/>
            <person name="Chiden Y."/>
            <person name="Fujitsuka N."/>
            <person name="Fukunaka R."/>
            <person name="Hamada M."/>
            <person name="Harada C."/>
            <person name="Hayashi A."/>
            <person name="Hijishita S."/>
            <person name="Honda M."/>
            <person name="Hosokawa S."/>
            <person name="Ichikawa Y."/>
            <person name="Idonuma A."/>
            <person name="Iijima M."/>
            <person name="Ikeda M."/>
            <person name="Ikeno M."/>
            <person name="Ito K."/>
            <person name="Ito S."/>
            <person name="Ito T."/>
            <person name="Ito Y."/>
            <person name="Ito Y."/>
            <person name="Iwabuchi A."/>
            <person name="Kamiya K."/>
            <person name="Karasawa W."/>
            <person name="Kurita K."/>
            <person name="Katagiri S."/>
            <person name="Kikuta A."/>
            <person name="Kobayashi H."/>
            <person name="Kobayashi N."/>
            <person name="Machita K."/>
            <person name="Maehara T."/>
            <person name="Masukawa M."/>
            <person name="Mizubayashi T."/>
            <person name="Mukai Y."/>
            <person name="Nagasaki H."/>
            <person name="Nagata Y."/>
            <person name="Naito S."/>
            <person name="Nakashima M."/>
            <person name="Nakama Y."/>
            <person name="Nakamichi Y."/>
            <person name="Nakamura M."/>
            <person name="Meguro A."/>
            <person name="Negishi M."/>
            <person name="Ohta I."/>
            <person name="Ohta T."/>
            <person name="Okamoto M."/>
            <person name="Ono N."/>
            <person name="Saji S."/>
            <person name="Sakaguchi M."/>
            <person name="Sakai K."/>
            <person name="Shibata M."/>
            <person name="Shimokawa T."/>
            <person name="Song J."/>
            <person name="Takazaki Y."/>
            <person name="Terasawa K."/>
            <person name="Tsugane M."/>
            <person name="Tsuji K."/>
            <person name="Ueda S."/>
            <person name="Waki K."/>
            <person name="Yamagata H."/>
            <person name="Yamamoto M."/>
            <person name="Yamamoto S."/>
            <person name="Yamane H."/>
            <person name="Yoshiki S."/>
            <person name="Yoshihara R."/>
            <person name="Yukawa K."/>
            <person name="Zhong H."/>
            <person name="Yano M."/>
            <person name="Yuan Q."/>
            <person name="Ouyang S."/>
            <person name="Liu J."/>
            <person name="Jones K.M."/>
            <person name="Gansberger K."/>
            <person name="Moffat K."/>
            <person name="Hill J."/>
            <person name="Bera J."/>
            <person name="Fadrosh D."/>
            <person name="Jin S."/>
            <person name="Johri S."/>
            <person name="Kim M."/>
            <person name="Overton L."/>
            <person name="Reardon M."/>
            <person name="Tsitrin T."/>
            <person name="Vuong H."/>
            <person name="Weaver B."/>
            <person name="Ciecko A."/>
            <person name="Tallon L."/>
            <person name="Jackson J."/>
            <person name="Pai G."/>
            <person name="Aken S.V."/>
            <person name="Utterback T."/>
            <person name="Reidmuller S."/>
            <person name="Feldblyum T."/>
            <person name="Hsiao J."/>
            <person name="Zismann V."/>
            <person name="Iobst S."/>
            <person name="de Vazeille A.R."/>
            <person name="Buell C.R."/>
            <person name="Ying K."/>
            <person name="Li Y."/>
            <person name="Lu T."/>
            <person name="Huang Y."/>
            <person name="Zhao Q."/>
            <person name="Feng Q."/>
            <person name="Zhang L."/>
            <person name="Zhu J."/>
            <person name="Weng Q."/>
            <person name="Mu J."/>
            <person name="Lu Y."/>
            <person name="Fan D."/>
            <person name="Liu Y."/>
            <person name="Guan J."/>
            <person name="Zhang Y."/>
            <person name="Yu S."/>
            <person name="Liu X."/>
            <person name="Zhang Y."/>
            <person name="Hong G."/>
            <person name="Han B."/>
            <person name="Choisne N."/>
            <person name="Demange N."/>
            <person name="Orjeda G."/>
            <person name="Samain S."/>
            <person name="Cattolico L."/>
            <person name="Pelletier E."/>
            <person name="Couloux A."/>
            <person name="Segurens B."/>
            <person name="Wincker P."/>
            <person name="D'Hont A."/>
            <person name="Scarpelli C."/>
            <person name="Weissenbach J."/>
            <person name="Salanoubat M."/>
            <person name="Quetier F."/>
            <person name="Yu Y."/>
            <person name="Kim H.R."/>
            <person name="Rambo T."/>
            <person name="Currie J."/>
            <person name="Collura K."/>
            <person name="Luo M."/>
            <person name="Yang T."/>
            <person name="Ammiraju J.S.S."/>
            <person name="Engler F."/>
            <person name="Soderlund C."/>
            <person name="Wing R.A."/>
            <person name="Palmer L.E."/>
            <person name="de la Bastide M."/>
            <person name="Spiegel L."/>
            <person name="Nascimento L."/>
            <person name="Zutavern T."/>
            <person name="O'Shaughnessy A."/>
            <person name="Dike S."/>
            <person name="Dedhia N."/>
            <person name="Preston R."/>
            <person name="Balija V."/>
            <person name="McCombie W.R."/>
            <person name="Chow T."/>
            <person name="Chen H."/>
            <person name="Chung M."/>
            <person name="Chen C."/>
            <person name="Shaw J."/>
            <person name="Wu H."/>
            <person name="Hsiao K."/>
            <person name="Chao Y."/>
            <person name="Chu M."/>
            <person name="Cheng C."/>
            <person name="Hour A."/>
            <person name="Lee P."/>
            <person name="Lin S."/>
            <person name="Lin Y."/>
            <person name="Liou J."/>
            <person name="Liu S."/>
            <person name="Hsing Y."/>
            <person name="Raghuvanshi S."/>
            <person name="Mohanty A."/>
            <person name="Bharti A.K."/>
            <person name="Gaur A."/>
            <person name="Gupta V."/>
            <person name="Kumar D."/>
            <person name="Ravi V."/>
            <person name="Vij S."/>
            <person name="Kapur A."/>
            <person name="Khurana P."/>
            <person name="Khurana P."/>
            <person name="Khurana J.P."/>
            <person name="Tyagi A.K."/>
            <person name="Gaikwad K."/>
            <person name="Singh A."/>
            <person name="Dalal V."/>
            <person name="Srivastava S."/>
            <person name="Dixit A."/>
            <person name="Pal A.K."/>
            <person name="Ghazi I.A."/>
            <person name="Yadav M."/>
            <person name="Pandit A."/>
            <person name="Bhargava A."/>
            <person name="Sureshbabu K."/>
            <person name="Batra K."/>
            <person name="Sharma T.R."/>
            <person name="Mohapatra T."/>
            <person name="Singh N.K."/>
            <person name="Messing J."/>
            <person name="Nelson A.B."/>
            <person name="Fuks G."/>
            <person name="Kavchok S."/>
            <person name="Keizer G."/>
            <person name="Linton E."/>
            <person name="Llaca V."/>
            <person name="Song R."/>
            <person name="Tanyolac B."/>
            <person name="Young S."/>
            <person name="Ho-Il K."/>
            <person name="Hahn J.H."/>
            <person name="Sangsakoo G."/>
            <person name="Vanavichit A."/>
            <person name="de Mattos Luiz.A.T."/>
            <person name="Zimmer P.D."/>
            <person name="Malone G."/>
            <person name="Dellagostin O."/>
            <person name="de Oliveira A.C."/>
            <person name="Bevan M."/>
            <person name="Bancroft I."/>
            <person name="Minx P."/>
            <person name="Cordum H."/>
            <person name="Wilson R."/>
            <person name="Cheng Z."/>
            <person name="Jin W."/>
            <person name="Jiang J."/>
            <person name="Leong S.A."/>
            <person name="Iwama H."/>
            <person name="Gojobori T."/>
            <person name="Itoh T."/>
            <person name="Niimura Y."/>
            <person name="Fujii Y."/>
            <person name="Habara T."/>
            <person name="Sakai H."/>
            <person name="Sato Y."/>
            <person name="Wilson G."/>
            <person name="Kumar K."/>
            <person name="McCouch S."/>
            <person name="Juretic N."/>
            <person name="Hoen D."/>
            <person name="Wright S."/>
            <person name="Bruskiewich R."/>
            <person name="Bureau T."/>
            <person name="Miyao A."/>
            <person name="Hirochika H."/>
            <person name="Nishikawa T."/>
            <person name="Kadowaki K."/>
            <person name="Sugiura M."/>
            <person name="Burr B."/>
            <person name="Sasaki T."/>
        </authorList>
    </citation>
    <scope>NUCLEOTIDE SEQUENCE [LARGE SCALE GENOMIC DNA]</scope>
    <source>
        <strain evidence="3">cv. Nipponbare</strain>
    </source>
</reference>
<dbReference type="AlphaFoldDB" id="A0A0P0XBG2"/>
<feature type="transmembrane region" description="Helical" evidence="1">
    <location>
        <begin position="84"/>
        <end position="106"/>
    </location>
</feature>
<protein>
    <submittedName>
        <fullName evidence="2">Os08g0132700 protein</fullName>
    </submittedName>
</protein>
<dbReference type="KEGG" id="dosa:Os08g0132700"/>
<sequence>MHPLKIACLIWGLGAYPSHYRSPAVRSPSPLHQVDVDASPTLRLAAVHSGIVAHPLSRLYILSLKLKESKLQFSVYTLHFSLEMVYAALFPIGVYTEFYTAVYAVIFHRGMY</sequence>
<evidence type="ECO:0000313" key="3">
    <source>
        <dbReference type="Proteomes" id="UP000000763"/>
    </source>
</evidence>
<dbReference type="Proteomes" id="UP000000763">
    <property type="component" value="Chromosome 8"/>
</dbReference>
<organism evidence="2 3">
    <name type="scientific">Oryza sativa subsp. japonica</name>
    <name type="common">Rice</name>
    <dbReference type="NCBI Taxonomy" id="39947"/>
    <lineage>
        <taxon>Eukaryota</taxon>
        <taxon>Viridiplantae</taxon>
        <taxon>Streptophyta</taxon>
        <taxon>Embryophyta</taxon>
        <taxon>Tracheophyta</taxon>
        <taxon>Spermatophyta</taxon>
        <taxon>Magnoliopsida</taxon>
        <taxon>Liliopsida</taxon>
        <taxon>Poales</taxon>
        <taxon>Poaceae</taxon>
        <taxon>BOP clade</taxon>
        <taxon>Oryzoideae</taxon>
        <taxon>Oryzeae</taxon>
        <taxon>Oryzinae</taxon>
        <taxon>Oryza</taxon>
        <taxon>Oryza sativa</taxon>
    </lineage>
</organism>
<reference evidence="3" key="2">
    <citation type="journal article" date="2008" name="Nucleic Acids Res.">
        <title>The rice annotation project database (RAP-DB): 2008 update.</title>
        <authorList>
            <consortium name="The rice annotation project (RAP)"/>
        </authorList>
    </citation>
    <scope>GENOME REANNOTATION</scope>
    <source>
        <strain evidence="3">cv. Nipponbare</strain>
    </source>
</reference>
<dbReference type="Gramene" id="Os08t0132700-01">
    <property type="protein sequence ID" value="Os08t0132700-01"/>
    <property type="gene ID" value="Os08g0132700"/>
</dbReference>
<proteinExistence type="predicted"/>
<evidence type="ECO:0000313" key="2">
    <source>
        <dbReference type="EMBL" id="BAF22846.1"/>
    </source>
</evidence>
<gene>
    <name evidence="2" type="ordered locus">Os08g0132700</name>
</gene>
<keyword evidence="1" id="KW-1133">Transmembrane helix</keyword>